<dbReference type="SUPFAM" id="SSF49854">
    <property type="entry name" value="Spermadhesin, CUB domain"/>
    <property type="match status" value="1"/>
</dbReference>
<dbReference type="CDD" id="cd00041">
    <property type="entry name" value="CUB"/>
    <property type="match status" value="1"/>
</dbReference>
<evidence type="ECO:0000313" key="3">
    <source>
        <dbReference type="EMBL" id="CAB3981849.1"/>
    </source>
</evidence>
<dbReference type="EMBL" id="CACRXK020000435">
    <property type="protein sequence ID" value="CAB3981849.1"/>
    <property type="molecule type" value="Genomic_DNA"/>
</dbReference>
<dbReference type="Pfam" id="PF00431">
    <property type="entry name" value="CUB"/>
    <property type="match status" value="1"/>
</dbReference>
<name>A0A7D9DCW4_PARCT</name>
<keyword evidence="1" id="KW-1015">Disulfide bond</keyword>
<accession>A0A7D9DCW4</accession>
<proteinExistence type="predicted"/>
<comment type="caution">
    <text evidence="2">Lacks conserved residue(s) required for the propagation of feature annotation.</text>
</comment>
<organism evidence="3 4">
    <name type="scientific">Paramuricea clavata</name>
    <name type="common">Red gorgonian</name>
    <name type="synonym">Violescent sea-whip</name>
    <dbReference type="NCBI Taxonomy" id="317549"/>
    <lineage>
        <taxon>Eukaryota</taxon>
        <taxon>Metazoa</taxon>
        <taxon>Cnidaria</taxon>
        <taxon>Anthozoa</taxon>
        <taxon>Octocorallia</taxon>
        <taxon>Malacalcyonacea</taxon>
        <taxon>Plexauridae</taxon>
        <taxon>Paramuricea</taxon>
    </lineage>
</organism>
<dbReference type="Proteomes" id="UP001152795">
    <property type="component" value="Unassembled WGS sequence"/>
</dbReference>
<evidence type="ECO:0000256" key="2">
    <source>
        <dbReference type="PROSITE-ProRule" id="PRU00059"/>
    </source>
</evidence>
<protein>
    <submittedName>
        <fullName evidence="3">Uncharacterized protein</fullName>
    </submittedName>
</protein>
<dbReference type="AlphaFoldDB" id="A0A7D9DCW4"/>
<evidence type="ECO:0000313" key="4">
    <source>
        <dbReference type="Proteomes" id="UP001152795"/>
    </source>
</evidence>
<dbReference type="OrthoDB" id="5986870at2759"/>
<comment type="caution">
    <text evidence="3">The sequence shown here is derived from an EMBL/GenBank/DDBJ whole genome shotgun (WGS) entry which is preliminary data.</text>
</comment>
<dbReference type="InterPro" id="IPR035914">
    <property type="entry name" value="Sperma_CUB_dom_sf"/>
</dbReference>
<sequence length="381" mass="43541">MGNCSSNSSIIWTCNNRTLKAGVWYLSWNIQTDEIQVTKIVTGREALWVLLHTDNSVCDHPVRPTSGTPPFVQPTTPPRERHSGCNHTLTYDNETEVEINFPESQYFDLTSQSCSWRISYPSGYIISLNIISLDIPSNKSDHCNTQFLEISGIEGNVSIIKLCGNYQQYKLRSLSNLVSIVLKLANNVTKTTRFRLKFKGVLNRGVIKILSLSQVMKLSGMLIKRFTKTSTQMQTSLKAHQLKAGNHFMRRLKYHVPNAHVNSGYTDILRNGITDDSDYKRLKEGGGYVIPDQKETYEEPKILPQNPGYAELNKNRLKGRTEDGTYQKLVKQDSNYVIPARERRESYEDIKMGRNLPGYEELDLSKRKAEDYPTYQELVKT</sequence>
<reference evidence="3" key="1">
    <citation type="submission" date="2020-04" db="EMBL/GenBank/DDBJ databases">
        <authorList>
            <person name="Alioto T."/>
            <person name="Alioto T."/>
            <person name="Gomez Garrido J."/>
        </authorList>
    </citation>
    <scope>NUCLEOTIDE SEQUENCE</scope>
    <source>
        <strain evidence="3">A484AB</strain>
    </source>
</reference>
<gene>
    <name evidence="3" type="ORF">PACLA_8A043778</name>
</gene>
<dbReference type="SMART" id="SM00042">
    <property type="entry name" value="CUB"/>
    <property type="match status" value="1"/>
</dbReference>
<evidence type="ECO:0000256" key="1">
    <source>
        <dbReference type="ARBA" id="ARBA00023157"/>
    </source>
</evidence>
<dbReference type="InterPro" id="IPR000859">
    <property type="entry name" value="CUB_dom"/>
</dbReference>
<dbReference type="Gene3D" id="2.60.120.290">
    <property type="entry name" value="Spermadhesin, CUB domain"/>
    <property type="match status" value="1"/>
</dbReference>
<dbReference type="PROSITE" id="PS01180">
    <property type="entry name" value="CUB"/>
    <property type="match status" value="1"/>
</dbReference>
<keyword evidence="4" id="KW-1185">Reference proteome</keyword>